<feature type="compositionally biased region" description="Polar residues" evidence="1">
    <location>
        <begin position="469"/>
        <end position="491"/>
    </location>
</feature>
<feature type="compositionally biased region" description="Pro residues" evidence="1">
    <location>
        <begin position="352"/>
        <end position="364"/>
    </location>
</feature>
<organism evidence="3 4">
    <name type="scientific">Saccharomyces mikatae IFO 1815</name>
    <dbReference type="NCBI Taxonomy" id="226126"/>
    <lineage>
        <taxon>Eukaryota</taxon>
        <taxon>Fungi</taxon>
        <taxon>Dikarya</taxon>
        <taxon>Ascomycota</taxon>
        <taxon>Saccharomycotina</taxon>
        <taxon>Saccharomycetes</taxon>
        <taxon>Saccharomycetales</taxon>
        <taxon>Saccharomycetaceae</taxon>
        <taxon>Saccharomyces</taxon>
    </lineage>
</organism>
<dbReference type="Pfam" id="PF02205">
    <property type="entry name" value="WH2"/>
    <property type="match status" value="1"/>
</dbReference>
<feature type="compositionally biased region" description="Polar residues" evidence="1">
    <location>
        <begin position="740"/>
        <end position="750"/>
    </location>
</feature>
<feature type="domain" description="WH2" evidence="2">
    <location>
        <begin position="31"/>
        <end position="48"/>
    </location>
</feature>
<feature type="compositionally biased region" description="Polar residues" evidence="1">
    <location>
        <begin position="108"/>
        <end position="119"/>
    </location>
</feature>
<feature type="compositionally biased region" description="Low complexity" evidence="1">
    <location>
        <begin position="440"/>
        <end position="457"/>
    </location>
</feature>
<dbReference type="GO" id="GO:0003779">
    <property type="term" value="F:actin binding"/>
    <property type="evidence" value="ECO:0007669"/>
    <property type="project" value="InterPro"/>
</dbReference>
<feature type="compositionally biased region" description="Pro residues" evidence="1">
    <location>
        <begin position="1"/>
        <end position="15"/>
    </location>
</feature>
<feature type="compositionally biased region" description="Pro residues" evidence="1">
    <location>
        <begin position="669"/>
        <end position="680"/>
    </location>
</feature>
<feature type="region of interest" description="Disordered" evidence="1">
    <location>
        <begin position="810"/>
        <end position="840"/>
    </location>
</feature>
<feature type="region of interest" description="Disordered" evidence="1">
    <location>
        <begin position="513"/>
        <end position="750"/>
    </location>
</feature>
<feature type="compositionally biased region" description="Basic and acidic residues" evidence="1">
    <location>
        <begin position="610"/>
        <end position="619"/>
    </location>
</feature>
<protein>
    <recommendedName>
        <fullName evidence="2">WH2 domain-containing protein</fullName>
    </recommendedName>
</protein>
<evidence type="ECO:0000259" key="2">
    <source>
        <dbReference type="PROSITE" id="PS51082"/>
    </source>
</evidence>
<feature type="compositionally biased region" description="Low complexity" evidence="1">
    <location>
        <begin position="411"/>
        <end position="424"/>
    </location>
</feature>
<dbReference type="SMART" id="SM00246">
    <property type="entry name" value="WH2"/>
    <property type="match status" value="2"/>
</dbReference>
<feature type="compositionally biased region" description="Low complexity" evidence="1">
    <location>
        <begin position="64"/>
        <end position="75"/>
    </location>
</feature>
<feature type="compositionally biased region" description="Low complexity" evidence="1">
    <location>
        <begin position="214"/>
        <end position="231"/>
    </location>
</feature>
<feature type="compositionally biased region" description="Basic and acidic residues" evidence="1">
    <location>
        <begin position="38"/>
        <end position="52"/>
    </location>
</feature>
<dbReference type="CDD" id="cd22064">
    <property type="entry name" value="WH2_WAS_WASL"/>
    <property type="match status" value="1"/>
</dbReference>
<feature type="compositionally biased region" description="Low complexity" evidence="1">
    <location>
        <begin position="369"/>
        <end position="386"/>
    </location>
</feature>
<dbReference type="EMBL" id="OX365768">
    <property type="protein sequence ID" value="CAI4035241.1"/>
    <property type="molecule type" value="Genomic_DNA"/>
</dbReference>
<dbReference type="AlphaFoldDB" id="A0AA35IRR2"/>
<dbReference type="InterPro" id="IPR003124">
    <property type="entry name" value="WH2_dom"/>
</dbReference>
<dbReference type="GeneID" id="80920095"/>
<feature type="compositionally biased region" description="Pro residues" evidence="1">
    <location>
        <begin position="399"/>
        <end position="410"/>
    </location>
</feature>
<gene>
    <name evidence="3" type="primary">SMKI12G3890</name>
    <name evidence="3" type="ORF">SMKI_12G3890</name>
</gene>
<keyword evidence="4" id="KW-1185">Reference proteome</keyword>
<proteinExistence type="predicted"/>
<dbReference type="Proteomes" id="UP001161438">
    <property type="component" value="Chromosome 12"/>
</dbReference>
<feature type="compositionally biased region" description="Pro residues" evidence="1">
    <location>
        <begin position="153"/>
        <end position="180"/>
    </location>
</feature>
<feature type="compositionally biased region" description="Pro residues" evidence="1">
    <location>
        <begin position="232"/>
        <end position="245"/>
    </location>
</feature>
<evidence type="ECO:0000256" key="1">
    <source>
        <dbReference type="SAM" id="MobiDB-lite"/>
    </source>
</evidence>
<feature type="compositionally biased region" description="Pro residues" evidence="1">
    <location>
        <begin position="458"/>
        <end position="468"/>
    </location>
</feature>
<dbReference type="PROSITE" id="PS51082">
    <property type="entry name" value="WH2"/>
    <property type="match status" value="1"/>
</dbReference>
<name>A0AA35IRR2_SACMI</name>
<accession>A0AA35IRR2</accession>
<feature type="compositionally biased region" description="Pro residues" evidence="1">
    <location>
        <begin position="691"/>
        <end position="704"/>
    </location>
</feature>
<feature type="compositionally biased region" description="Basic and acidic residues" evidence="1">
    <location>
        <begin position="285"/>
        <end position="294"/>
    </location>
</feature>
<sequence length="840" mass="85498">MAGAPAPPPPPPPPALGGGSAPKPATSVMQGRDALLGDIRKGMKLKKAETNDRSAPIVGGGVISSAPGSSGTVSSKGPSMSAPPIPGMGGPQLGDILAGGVPKLKHVNNPSIKSSSSLNAPPVLGAAPSVTAPPIPHVPLSSAPAVPSMPSSSAPPIPSVPSSGAPPIPNVPSFTAPPRPLQSASTPKVPQNRPHMPTVRPARRSHQRKSSNTSFPSASVLPLPSATLPSPANNPPQAPPPPPVPAFSLDSKNLKPAANAPPPPPPSSSEEEVPAGGLPFLAEINARRSERGIVDDATLAEKQTENVRSTIHPAMPSSAPPIPTSHAPPLPPTVPPPTLLSNVIPAKSKKPTPAPAPPPPPPPTLNSVLSNNVSAAPAPSPSSLLNITSMPNSKTSSIPVPPPPPPPPPSFSTSSILPASSIPATPAPPPPPPPPPSAPPTTTNNNNNNNNNTLPAVAPVPSPPPPPTLITSKPSAFNKQSEIPPTSSSVTPGGALPFLAEIQNKRDDRFVVGGSTGYTTQDKQEDVIGSTANDSVNTSATIPPVNSPKHSSQKSMSFLDEIESKLHKQTSSNAPNLPSARPNTMVPPLPISAPPPPKAPLQISMPSADGHAHDKDETTKGVGTVKAPSLPGHVPPPPVPPISLGDGNNGTPAASLLHDVLPSSNIEKPAPPVVAAPPLPTHSAPSLPQQAIPPPISSGPPIAPTFPTRTETESISNNSLKSPPPPPTLQTSTSTIGDVPSNSPNKNLKQRLFSTGEPTLQHGHNTHTNQPDVDVGKYTISGSNSTLGAKSGNEKIIIDDSRFKWTNVSQIPKPRPFQNKTKLYPSGKGSSVPLDLTLST</sequence>
<evidence type="ECO:0000313" key="4">
    <source>
        <dbReference type="Proteomes" id="UP001161438"/>
    </source>
</evidence>
<evidence type="ECO:0000313" key="3">
    <source>
        <dbReference type="EMBL" id="CAI4035241.1"/>
    </source>
</evidence>
<feature type="compositionally biased region" description="Low complexity" evidence="1">
    <location>
        <begin position="138"/>
        <end position="152"/>
    </location>
</feature>
<feature type="compositionally biased region" description="Pro residues" evidence="1">
    <location>
        <begin position="318"/>
        <end position="338"/>
    </location>
</feature>
<feature type="compositionally biased region" description="Pro residues" evidence="1">
    <location>
        <begin position="585"/>
        <end position="599"/>
    </location>
</feature>
<dbReference type="RefSeq" id="XP_056078361.1">
    <property type="nucleotide sequence ID" value="XM_056224443.1"/>
</dbReference>
<reference evidence="3" key="1">
    <citation type="submission" date="2022-10" db="EMBL/GenBank/DDBJ databases">
        <authorList>
            <person name="Byrne P K."/>
        </authorList>
    </citation>
    <scope>NUCLEOTIDE SEQUENCE</scope>
    <source>
        <strain evidence="3">IFO1815</strain>
    </source>
</reference>
<feature type="compositionally biased region" description="Polar residues" evidence="1">
    <location>
        <begin position="530"/>
        <end position="541"/>
    </location>
</feature>
<feature type="compositionally biased region" description="Pro residues" evidence="1">
    <location>
        <begin position="425"/>
        <end position="439"/>
    </location>
</feature>
<feature type="region of interest" description="Disordered" evidence="1">
    <location>
        <begin position="1"/>
        <end position="495"/>
    </location>
</feature>